<dbReference type="CDD" id="cd02068">
    <property type="entry name" value="radical_SAM_B12_BD"/>
    <property type="match status" value="1"/>
</dbReference>
<feature type="domain" description="Radical SAM core" evidence="7">
    <location>
        <begin position="182"/>
        <end position="313"/>
    </location>
</feature>
<dbReference type="Gene3D" id="3.80.30.20">
    <property type="entry name" value="tm_1862 like domain"/>
    <property type="match status" value="1"/>
</dbReference>
<evidence type="ECO:0000256" key="4">
    <source>
        <dbReference type="ARBA" id="ARBA00023004"/>
    </source>
</evidence>
<dbReference type="SFLD" id="SFLDG01082">
    <property type="entry name" value="B12-binding_domain_containing"/>
    <property type="match status" value="1"/>
</dbReference>
<reference evidence="8 9" key="1">
    <citation type="submission" date="2015-09" db="EMBL/GenBank/DDBJ databases">
        <title>Draft genome sequence of Kouleothrix aurantiaca JCM 19913.</title>
        <authorList>
            <person name="Hemp J."/>
        </authorList>
    </citation>
    <scope>NUCLEOTIDE SEQUENCE [LARGE SCALE GENOMIC DNA]</scope>
    <source>
        <strain evidence="8 9">COM-B</strain>
    </source>
</reference>
<dbReference type="InterPro" id="IPR007197">
    <property type="entry name" value="rSAM"/>
</dbReference>
<keyword evidence="2" id="KW-0949">S-adenosyl-L-methionine</keyword>
<keyword evidence="3" id="KW-0479">Metal-binding</keyword>
<dbReference type="AlphaFoldDB" id="A0A0P9EWV6"/>
<evidence type="ECO:0000259" key="7">
    <source>
        <dbReference type="PROSITE" id="PS51918"/>
    </source>
</evidence>
<name>A0A0P9EWV6_9CHLR</name>
<dbReference type="GO" id="GO:0051536">
    <property type="term" value="F:iron-sulfur cluster binding"/>
    <property type="evidence" value="ECO:0007669"/>
    <property type="project" value="UniProtKB-KW"/>
</dbReference>
<dbReference type="GO" id="GO:0031419">
    <property type="term" value="F:cobalamin binding"/>
    <property type="evidence" value="ECO:0007669"/>
    <property type="project" value="InterPro"/>
</dbReference>
<dbReference type="InterPro" id="IPR058240">
    <property type="entry name" value="rSAM_sf"/>
</dbReference>
<dbReference type="EMBL" id="LJCR01002386">
    <property type="protein sequence ID" value="KPV48800.1"/>
    <property type="molecule type" value="Genomic_DNA"/>
</dbReference>
<dbReference type="PROSITE" id="PS51918">
    <property type="entry name" value="RADICAL_SAM"/>
    <property type="match status" value="1"/>
</dbReference>
<dbReference type="InterPro" id="IPR006158">
    <property type="entry name" value="Cobalamin-bd"/>
</dbReference>
<dbReference type="PROSITE" id="PS51332">
    <property type="entry name" value="B12_BINDING"/>
    <property type="match status" value="1"/>
</dbReference>
<dbReference type="CDD" id="cd01335">
    <property type="entry name" value="Radical_SAM"/>
    <property type="match status" value="1"/>
</dbReference>
<accession>A0A0P9EWV6</accession>
<dbReference type="GO" id="GO:0046872">
    <property type="term" value="F:metal ion binding"/>
    <property type="evidence" value="ECO:0007669"/>
    <property type="project" value="UniProtKB-KW"/>
</dbReference>
<dbReference type="Pfam" id="PF02310">
    <property type="entry name" value="B12-binding"/>
    <property type="match status" value="1"/>
</dbReference>
<feature type="domain" description="B12-binding" evidence="6">
    <location>
        <begin position="1"/>
        <end position="138"/>
    </location>
</feature>
<dbReference type="Pfam" id="PF04055">
    <property type="entry name" value="Radical_SAM"/>
    <property type="match status" value="1"/>
</dbReference>
<keyword evidence="9" id="KW-1185">Reference proteome</keyword>
<evidence type="ECO:0000256" key="1">
    <source>
        <dbReference type="ARBA" id="ARBA00001966"/>
    </source>
</evidence>
<dbReference type="PANTHER" id="PTHR43409">
    <property type="entry name" value="ANAEROBIC MAGNESIUM-PROTOPORPHYRIN IX MONOMETHYL ESTER CYCLASE-RELATED"/>
    <property type="match status" value="1"/>
</dbReference>
<keyword evidence="4" id="KW-0408">Iron</keyword>
<evidence type="ECO:0000259" key="6">
    <source>
        <dbReference type="PROSITE" id="PS51332"/>
    </source>
</evidence>
<sequence length="313" mass="34284">MLQLPVPNNPATNVPLAAGYLKAYAHAQGLLERVRVDILPRALADHAGDAMLVEAIVARCPKVLGISLYTWNSERSLLVAERARARLPGLLVVVGGPEVQRDNDWLLRHPAVDIAVIGEGEQTFSELLHYLAERGIPHDLRELDAIAGLALRDASGELHFTAERVALNDLAVVPSPYLLGLLEPSPMLMVEISRWCPYACAFCLYGRNMGPRLGNRYFPLERVLAEIQWGRERGATQVHFIEANLNLVPLFRPLMAALADLNADGALALYAELRGEHLTDEAVSMLRSAGLQVAEVGLQTANPLALQVAHRRT</sequence>
<dbReference type="Proteomes" id="UP000050509">
    <property type="component" value="Unassembled WGS sequence"/>
</dbReference>
<proteinExistence type="predicted"/>
<comment type="cofactor">
    <cofactor evidence="1">
        <name>[4Fe-4S] cluster</name>
        <dbReference type="ChEBI" id="CHEBI:49883"/>
    </cofactor>
</comment>
<comment type="caution">
    <text evidence="8">The sequence shown here is derived from an EMBL/GenBank/DDBJ whole genome shotgun (WGS) entry which is preliminary data.</text>
</comment>
<dbReference type="InterPro" id="IPR023404">
    <property type="entry name" value="rSAM_horseshoe"/>
</dbReference>
<protein>
    <submittedName>
        <fullName evidence="8">Uncharacterized protein</fullName>
    </submittedName>
</protein>
<evidence type="ECO:0000256" key="3">
    <source>
        <dbReference type="ARBA" id="ARBA00022723"/>
    </source>
</evidence>
<dbReference type="SUPFAM" id="SSF102114">
    <property type="entry name" value="Radical SAM enzymes"/>
    <property type="match status" value="1"/>
</dbReference>
<gene>
    <name evidence="8" type="ORF">SE17_36115</name>
</gene>
<dbReference type="GO" id="GO:0003824">
    <property type="term" value="F:catalytic activity"/>
    <property type="evidence" value="ECO:0007669"/>
    <property type="project" value="InterPro"/>
</dbReference>
<dbReference type="Gene3D" id="3.40.50.280">
    <property type="entry name" value="Cobalamin-binding domain"/>
    <property type="match status" value="1"/>
</dbReference>
<evidence type="ECO:0000313" key="8">
    <source>
        <dbReference type="EMBL" id="KPV48800.1"/>
    </source>
</evidence>
<evidence type="ECO:0000313" key="9">
    <source>
        <dbReference type="Proteomes" id="UP000050509"/>
    </source>
</evidence>
<evidence type="ECO:0000256" key="5">
    <source>
        <dbReference type="ARBA" id="ARBA00023014"/>
    </source>
</evidence>
<organism evidence="8 9">
    <name type="scientific">Kouleothrix aurantiaca</name>
    <dbReference type="NCBI Taxonomy" id="186479"/>
    <lineage>
        <taxon>Bacteria</taxon>
        <taxon>Bacillati</taxon>
        <taxon>Chloroflexota</taxon>
        <taxon>Chloroflexia</taxon>
        <taxon>Chloroflexales</taxon>
        <taxon>Roseiflexineae</taxon>
        <taxon>Roseiflexaceae</taxon>
        <taxon>Kouleothrix</taxon>
    </lineage>
</organism>
<dbReference type="InterPro" id="IPR051198">
    <property type="entry name" value="BchE-like"/>
</dbReference>
<evidence type="ECO:0000256" key="2">
    <source>
        <dbReference type="ARBA" id="ARBA00022691"/>
    </source>
</evidence>
<dbReference type="SFLD" id="SFLDS00029">
    <property type="entry name" value="Radical_SAM"/>
    <property type="match status" value="1"/>
</dbReference>
<feature type="non-terminal residue" evidence="8">
    <location>
        <position position="313"/>
    </location>
</feature>
<keyword evidence="5" id="KW-0411">Iron-sulfur</keyword>